<dbReference type="Proteomes" id="UP000807025">
    <property type="component" value="Unassembled WGS sequence"/>
</dbReference>
<sequence length="99" mass="10541">MSFTRRPLMIALSVTVLANVTGAVTVCARSIRPYAEAASFWHDICGITVSDPNTVLMATNLEFFDPSFGCDTNAGFVQAQCVSFNSCGGATDCDHETPV</sequence>
<dbReference type="EMBL" id="MU154574">
    <property type="protein sequence ID" value="KAF9494317.1"/>
    <property type="molecule type" value="Genomic_DNA"/>
</dbReference>
<protein>
    <submittedName>
        <fullName evidence="2">Uncharacterized protein</fullName>
    </submittedName>
</protein>
<keyword evidence="1" id="KW-0732">Signal</keyword>
<gene>
    <name evidence="2" type="ORF">BDN71DRAFT_1449029</name>
</gene>
<feature type="chain" id="PRO_5040145383" evidence="1">
    <location>
        <begin position="24"/>
        <end position="99"/>
    </location>
</feature>
<evidence type="ECO:0000313" key="2">
    <source>
        <dbReference type="EMBL" id="KAF9494317.1"/>
    </source>
</evidence>
<evidence type="ECO:0000256" key="1">
    <source>
        <dbReference type="SAM" id="SignalP"/>
    </source>
</evidence>
<reference evidence="2" key="1">
    <citation type="submission" date="2020-11" db="EMBL/GenBank/DDBJ databases">
        <authorList>
            <consortium name="DOE Joint Genome Institute"/>
            <person name="Ahrendt S."/>
            <person name="Riley R."/>
            <person name="Andreopoulos W."/>
            <person name="Labutti K."/>
            <person name="Pangilinan J."/>
            <person name="Ruiz-Duenas F.J."/>
            <person name="Barrasa J.M."/>
            <person name="Sanchez-Garcia M."/>
            <person name="Camarero S."/>
            <person name="Miyauchi S."/>
            <person name="Serrano A."/>
            <person name="Linde D."/>
            <person name="Babiker R."/>
            <person name="Drula E."/>
            <person name="Ayuso-Fernandez I."/>
            <person name="Pacheco R."/>
            <person name="Padilla G."/>
            <person name="Ferreira P."/>
            <person name="Barriuso J."/>
            <person name="Kellner H."/>
            <person name="Castanera R."/>
            <person name="Alfaro M."/>
            <person name="Ramirez L."/>
            <person name="Pisabarro A.G."/>
            <person name="Kuo A."/>
            <person name="Tritt A."/>
            <person name="Lipzen A."/>
            <person name="He G."/>
            <person name="Yan M."/>
            <person name="Ng V."/>
            <person name="Cullen D."/>
            <person name="Martin F."/>
            <person name="Rosso M.-N."/>
            <person name="Henrissat B."/>
            <person name="Hibbett D."/>
            <person name="Martinez A.T."/>
            <person name="Grigoriev I.V."/>
        </authorList>
    </citation>
    <scope>NUCLEOTIDE SEQUENCE</scope>
    <source>
        <strain evidence="2">ATCC 90797</strain>
    </source>
</reference>
<dbReference type="OrthoDB" id="5985073at2759"/>
<comment type="caution">
    <text evidence="2">The sequence shown here is derived from an EMBL/GenBank/DDBJ whole genome shotgun (WGS) entry which is preliminary data.</text>
</comment>
<evidence type="ECO:0000313" key="3">
    <source>
        <dbReference type="Proteomes" id="UP000807025"/>
    </source>
</evidence>
<feature type="signal peptide" evidence="1">
    <location>
        <begin position="1"/>
        <end position="23"/>
    </location>
</feature>
<name>A0A9P6D7N2_PLEER</name>
<accession>A0A9P6D7N2</accession>
<proteinExistence type="predicted"/>
<keyword evidence="3" id="KW-1185">Reference proteome</keyword>
<organism evidence="2 3">
    <name type="scientific">Pleurotus eryngii</name>
    <name type="common">Boletus of the steppes</name>
    <dbReference type="NCBI Taxonomy" id="5323"/>
    <lineage>
        <taxon>Eukaryota</taxon>
        <taxon>Fungi</taxon>
        <taxon>Dikarya</taxon>
        <taxon>Basidiomycota</taxon>
        <taxon>Agaricomycotina</taxon>
        <taxon>Agaricomycetes</taxon>
        <taxon>Agaricomycetidae</taxon>
        <taxon>Agaricales</taxon>
        <taxon>Pleurotineae</taxon>
        <taxon>Pleurotaceae</taxon>
        <taxon>Pleurotus</taxon>
    </lineage>
</organism>
<dbReference type="AlphaFoldDB" id="A0A9P6D7N2"/>